<gene>
    <name evidence="1" type="ORF">C6T65_30975</name>
</gene>
<reference evidence="1 2" key="1">
    <citation type="submission" date="2018-03" db="EMBL/GenBank/DDBJ databases">
        <authorList>
            <person name="Nguyen K."/>
            <person name="Fouts D."/>
            <person name="Sutton G."/>
        </authorList>
    </citation>
    <scope>NUCLEOTIDE SEQUENCE [LARGE SCALE GENOMIC DNA]</scope>
    <source>
        <strain evidence="1 2">AU3578</strain>
    </source>
</reference>
<evidence type="ECO:0000313" key="1">
    <source>
        <dbReference type="EMBL" id="PRH38552.1"/>
    </source>
</evidence>
<name>A0AA44XY93_BURVI</name>
<dbReference type="AlphaFoldDB" id="A0AA44XY93"/>
<dbReference type="Proteomes" id="UP000237632">
    <property type="component" value="Unassembled WGS sequence"/>
</dbReference>
<proteinExistence type="predicted"/>
<dbReference type="EMBL" id="PVHK01000236">
    <property type="protein sequence ID" value="PRH38552.1"/>
    <property type="molecule type" value="Genomic_DNA"/>
</dbReference>
<evidence type="ECO:0000313" key="2">
    <source>
        <dbReference type="Proteomes" id="UP000237632"/>
    </source>
</evidence>
<accession>A0AA44XY93</accession>
<dbReference type="RefSeq" id="WP_060082425.1">
    <property type="nucleotide sequence ID" value="NZ_CADFFR010000045.1"/>
</dbReference>
<protein>
    <submittedName>
        <fullName evidence="1">Uncharacterized protein</fullName>
    </submittedName>
</protein>
<organism evidence="1 2">
    <name type="scientific">Burkholderia vietnamiensis</name>
    <dbReference type="NCBI Taxonomy" id="60552"/>
    <lineage>
        <taxon>Bacteria</taxon>
        <taxon>Pseudomonadati</taxon>
        <taxon>Pseudomonadota</taxon>
        <taxon>Betaproteobacteria</taxon>
        <taxon>Burkholderiales</taxon>
        <taxon>Burkholderiaceae</taxon>
        <taxon>Burkholderia</taxon>
        <taxon>Burkholderia cepacia complex</taxon>
    </lineage>
</organism>
<comment type="caution">
    <text evidence="1">The sequence shown here is derived from an EMBL/GenBank/DDBJ whole genome shotgun (WGS) entry which is preliminary data.</text>
</comment>
<sequence>MGSSTKAAISDATRAAILGDQIKGFQRKLDKARREVIADAKALGIDIDIIGSVIVRPKKPQAYYEAIRNGLAFIVNPALDGLSRSEIRDAVAEHAGFAAVGIGPKAWSSTKLPPRLIEYAESRLIDVGLMVDADRWNGRGKPRLDTFSKVARFRLAARNAAGDTGRDFATGRFAFLGNDQVDWFGSVRTLRRKGNGGTLVVRSGGKDHGVAAALLALDRTLTKEVILGWLRNADDAARAARERAEAQVAAEAADKAAADEIDAALGDILGE</sequence>